<sequence length="282" mass="32203">MKFLRNFNNNAALVEDDESVEWVVIGKGIGFGKHPGDALDETKIERRFIATMQGNIDVDSFKDIKPQALLITTRVIHLVEPLLGLSFSDYQYFVLADHIDFAIKRANDGIDVDNGTVRWEVRKLFSKEYQAAEKAVAMIKDCAKISLPKSEVVFMTYHFVNAASDGSKLQETIKITKLIAGIIDIVQYQYQITLDPDSFNYNRFVAHLRSLMVQRVAQTTVGGGELDPSLLQLMQVKYSFAYETVERIDTFLQSKTNWSLSPDDKVYLTLHIWRVTHRQKTE</sequence>
<evidence type="ECO:0000313" key="3">
    <source>
        <dbReference type="EMBL" id="MFC6200633.1"/>
    </source>
</evidence>
<dbReference type="PANTHER" id="PTHR30185:SF15">
    <property type="entry name" value="CRYPTIC BETA-GLUCOSIDE BGL OPERON ANTITERMINATOR"/>
    <property type="match status" value="1"/>
</dbReference>
<feature type="domain" description="PRD" evidence="2">
    <location>
        <begin position="170"/>
        <end position="282"/>
    </location>
</feature>
<dbReference type="InterPro" id="IPR050661">
    <property type="entry name" value="BglG_antiterminators"/>
</dbReference>
<proteinExistence type="predicted"/>
<dbReference type="RefSeq" id="WP_137614940.1">
    <property type="nucleotide sequence ID" value="NZ_BJDI01000001.1"/>
</dbReference>
<reference evidence="4" key="1">
    <citation type="journal article" date="2019" name="Int. J. Syst. Evol. Microbiol.">
        <title>The Global Catalogue of Microorganisms (GCM) 10K type strain sequencing project: providing services to taxonomists for standard genome sequencing and annotation.</title>
        <authorList>
            <consortium name="The Broad Institute Genomics Platform"/>
            <consortium name="The Broad Institute Genome Sequencing Center for Infectious Disease"/>
            <person name="Wu L."/>
            <person name="Ma J."/>
        </authorList>
    </citation>
    <scope>NUCLEOTIDE SEQUENCE [LARGE SCALE GENOMIC DNA]</scope>
    <source>
        <strain evidence="4">CCM 8930</strain>
    </source>
</reference>
<evidence type="ECO:0000259" key="2">
    <source>
        <dbReference type="PROSITE" id="PS51372"/>
    </source>
</evidence>
<dbReference type="InterPro" id="IPR036634">
    <property type="entry name" value="PRD_sf"/>
</dbReference>
<keyword evidence="4" id="KW-1185">Reference proteome</keyword>
<dbReference type="Proteomes" id="UP001596171">
    <property type="component" value="Unassembled WGS sequence"/>
</dbReference>
<dbReference type="Pfam" id="PF03123">
    <property type="entry name" value="CAT_RBD"/>
    <property type="match status" value="1"/>
</dbReference>
<feature type="domain" description="PRD" evidence="2">
    <location>
        <begin position="63"/>
        <end position="169"/>
    </location>
</feature>
<dbReference type="PROSITE" id="PS51372">
    <property type="entry name" value="PRD_2"/>
    <property type="match status" value="2"/>
</dbReference>
<dbReference type="SUPFAM" id="SSF50151">
    <property type="entry name" value="SacY-like RNA-binding domain"/>
    <property type="match status" value="1"/>
</dbReference>
<dbReference type="Pfam" id="PF00874">
    <property type="entry name" value="PRD"/>
    <property type="match status" value="2"/>
</dbReference>
<dbReference type="Gene3D" id="1.10.1790.10">
    <property type="entry name" value="PRD domain"/>
    <property type="match status" value="2"/>
</dbReference>
<organism evidence="3 4">
    <name type="scientific">Lactiplantibacillus nangangensis</name>
    <dbReference type="NCBI Taxonomy" id="2559917"/>
    <lineage>
        <taxon>Bacteria</taxon>
        <taxon>Bacillati</taxon>
        <taxon>Bacillota</taxon>
        <taxon>Bacilli</taxon>
        <taxon>Lactobacillales</taxon>
        <taxon>Lactobacillaceae</taxon>
        <taxon>Lactiplantibacillus</taxon>
    </lineage>
</organism>
<accession>A0ABW1SH29</accession>
<dbReference type="InterPro" id="IPR004341">
    <property type="entry name" value="CAT_RNA-bd_dom"/>
</dbReference>
<dbReference type="SUPFAM" id="SSF63520">
    <property type="entry name" value="PTS-regulatory domain, PRD"/>
    <property type="match status" value="2"/>
</dbReference>
<keyword evidence="1" id="KW-0677">Repeat</keyword>
<protein>
    <submittedName>
        <fullName evidence="3">PRD domain-containing protein</fullName>
    </submittedName>
</protein>
<gene>
    <name evidence="3" type="ORF">ACFP1L_01825</name>
</gene>
<comment type="caution">
    <text evidence="3">The sequence shown here is derived from an EMBL/GenBank/DDBJ whole genome shotgun (WGS) entry which is preliminary data.</text>
</comment>
<dbReference type="EMBL" id="JBHSSE010000003">
    <property type="protein sequence ID" value="MFC6200633.1"/>
    <property type="molecule type" value="Genomic_DNA"/>
</dbReference>
<dbReference type="SMART" id="SM01061">
    <property type="entry name" value="CAT_RBD"/>
    <property type="match status" value="1"/>
</dbReference>
<evidence type="ECO:0000256" key="1">
    <source>
        <dbReference type="ARBA" id="ARBA00022737"/>
    </source>
</evidence>
<dbReference type="InterPro" id="IPR036650">
    <property type="entry name" value="CAT_RNA-bd_dom_sf"/>
</dbReference>
<dbReference type="InterPro" id="IPR011608">
    <property type="entry name" value="PRD"/>
</dbReference>
<dbReference type="Gene3D" id="2.30.24.10">
    <property type="entry name" value="CAT RNA-binding domain"/>
    <property type="match status" value="1"/>
</dbReference>
<name>A0ABW1SH29_9LACO</name>
<dbReference type="PANTHER" id="PTHR30185">
    <property type="entry name" value="CRYPTIC BETA-GLUCOSIDE BGL OPERON ANTITERMINATOR"/>
    <property type="match status" value="1"/>
</dbReference>
<evidence type="ECO:0000313" key="4">
    <source>
        <dbReference type="Proteomes" id="UP001596171"/>
    </source>
</evidence>